<dbReference type="PANTHER" id="PTHR30146">
    <property type="entry name" value="LACI-RELATED TRANSCRIPTIONAL REPRESSOR"/>
    <property type="match status" value="1"/>
</dbReference>
<dbReference type="Proteomes" id="UP000006410">
    <property type="component" value="Unassembled WGS sequence"/>
</dbReference>
<evidence type="ECO:0000256" key="2">
    <source>
        <dbReference type="ARBA" id="ARBA00023125"/>
    </source>
</evidence>
<accession>A0AA87LQY3</accession>
<keyword evidence="3" id="KW-0804">Transcription</keyword>
<dbReference type="SMART" id="SM00354">
    <property type="entry name" value="HTH_LACI"/>
    <property type="match status" value="1"/>
</dbReference>
<dbReference type="SUPFAM" id="SSF53822">
    <property type="entry name" value="Periplasmic binding protein-like I"/>
    <property type="match status" value="1"/>
</dbReference>
<comment type="caution">
    <text evidence="5">The sequence shown here is derived from an EMBL/GenBank/DDBJ whole genome shotgun (WGS) entry which is preliminary data.</text>
</comment>
<dbReference type="Pfam" id="PF00356">
    <property type="entry name" value="LacI"/>
    <property type="match status" value="1"/>
</dbReference>
<name>A0AA87LQY3_BIFLL</name>
<dbReference type="CDD" id="cd06267">
    <property type="entry name" value="PBP1_LacI_sugar_binding-like"/>
    <property type="match status" value="1"/>
</dbReference>
<reference evidence="5 6" key="1">
    <citation type="journal article" date="2013" name="Genome Announc.">
        <title>Draft Genome Sequences of Two Pairs of Human Intestinal Bifidobacterium longum subsp. longum Strains, 44B and 1-6B and 35B and 2-2B, Consecutively Isolated from Two Children after a 5-Year Time Period.</title>
        <authorList>
            <person name="Shkoporov A.N."/>
            <person name="Efimov B.A."/>
            <person name="Khokhlova E.V."/>
            <person name="Chaplin A.V."/>
            <person name="Kafarskaya L.I."/>
            <person name="Durkin A.S."/>
            <person name="McCorrison J."/>
            <person name="Torralba M."/>
            <person name="Gillis M."/>
            <person name="Sutton G."/>
            <person name="Weibel D.B."/>
            <person name="Nelson K.E."/>
            <person name="Smeianov V.V."/>
        </authorList>
    </citation>
    <scope>NUCLEOTIDE SEQUENCE [LARGE SCALE GENOMIC DNA]</scope>
    <source>
        <strain evidence="5 6">1-6B</strain>
    </source>
</reference>
<dbReference type="Gene3D" id="3.40.50.2300">
    <property type="match status" value="2"/>
</dbReference>
<dbReference type="InterPro" id="IPR010982">
    <property type="entry name" value="Lambda_DNA-bd_dom_sf"/>
</dbReference>
<dbReference type="CDD" id="cd01392">
    <property type="entry name" value="HTH_LacI"/>
    <property type="match status" value="1"/>
</dbReference>
<dbReference type="EMBL" id="AJTF01000159">
    <property type="protein sequence ID" value="EIJ22157.1"/>
    <property type="molecule type" value="Genomic_DNA"/>
</dbReference>
<dbReference type="GO" id="GO:0000976">
    <property type="term" value="F:transcription cis-regulatory region binding"/>
    <property type="evidence" value="ECO:0007669"/>
    <property type="project" value="TreeGrafter"/>
</dbReference>
<dbReference type="Gene3D" id="1.10.260.40">
    <property type="entry name" value="lambda repressor-like DNA-binding domains"/>
    <property type="match status" value="1"/>
</dbReference>
<dbReference type="SUPFAM" id="SSF47413">
    <property type="entry name" value="lambda repressor-like DNA-binding domains"/>
    <property type="match status" value="1"/>
</dbReference>
<dbReference type="AlphaFoldDB" id="A0AA87LQY3"/>
<dbReference type="PANTHER" id="PTHR30146:SF109">
    <property type="entry name" value="HTH-TYPE TRANSCRIPTIONAL REGULATOR GALS"/>
    <property type="match status" value="1"/>
</dbReference>
<organism evidence="5 6">
    <name type="scientific">Bifidobacterium longum subsp. longum 1-6B</name>
    <dbReference type="NCBI Taxonomy" id="1161744"/>
    <lineage>
        <taxon>Bacteria</taxon>
        <taxon>Bacillati</taxon>
        <taxon>Actinomycetota</taxon>
        <taxon>Actinomycetes</taxon>
        <taxon>Bifidobacteriales</taxon>
        <taxon>Bifidobacteriaceae</taxon>
        <taxon>Bifidobacterium</taxon>
    </lineage>
</organism>
<dbReference type="InterPro" id="IPR000843">
    <property type="entry name" value="HTH_LacI"/>
</dbReference>
<evidence type="ECO:0000313" key="6">
    <source>
        <dbReference type="Proteomes" id="UP000006410"/>
    </source>
</evidence>
<dbReference type="PROSITE" id="PS50932">
    <property type="entry name" value="HTH_LACI_2"/>
    <property type="match status" value="1"/>
</dbReference>
<dbReference type="InterPro" id="IPR046335">
    <property type="entry name" value="LacI/GalR-like_sensor"/>
</dbReference>
<evidence type="ECO:0000313" key="5">
    <source>
        <dbReference type="EMBL" id="EIJ22157.1"/>
    </source>
</evidence>
<sequence length="348" mass="37421">MVTVRGKNRVTMADVAHEAGVSVASVSNFLNKQPYMSEAMAARIAEAIDRLGYKVNSSARNLRSGRTRLLKLVIPDLRQVYFSELAEDILAEARQHGYGVIVESTTNNRARELESIASMGTHSADGLILSPLMMTVDDIAALDGDYPLVLLGERLFGVNAPHVVIRNREGAAAATYHLLDAGCRRIAVVGAVPHPEHDFSSGSIRTHGYREALAARGIPCDDSLLIETQGWGSADGLVAVDTMLESGLQFDAVFALNDLLAWGVLRELRERGVAVPDDVRVIGFDDVEESAYMVPSLSTVNPGREAIARLAVESIIQQVESGSRAPAQTIEAPYSLSLRESSPALACA</sequence>
<dbReference type="GO" id="GO:0003700">
    <property type="term" value="F:DNA-binding transcription factor activity"/>
    <property type="evidence" value="ECO:0007669"/>
    <property type="project" value="TreeGrafter"/>
</dbReference>
<protein>
    <submittedName>
        <fullName evidence="5">Periplasmic binding protein and sugar binding domain of the LacI family protein</fullName>
    </submittedName>
</protein>
<evidence type="ECO:0000259" key="4">
    <source>
        <dbReference type="PROSITE" id="PS50932"/>
    </source>
</evidence>
<keyword evidence="1" id="KW-0805">Transcription regulation</keyword>
<dbReference type="PROSITE" id="PS00356">
    <property type="entry name" value="HTH_LACI_1"/>
    <property type="match status" value="1"/>
</dbReference>
<evidence type="ECO:0000256" key="1">
    <source>
        <dbReference type="ARBA" id="ARBA00023015"/>
    </source>
</evidence>
<proteinExistence type="predicted"/>
<dbReference type="InterPro" id="IPR028082">
    <property type="entry name" value="Peripla_BP_I"/>
</dbReference>
<evidence type="ECO:0000256" key="3">
    <source>
        <dbReference type="ARBA" id="ARBA00023163"/>
    </source>
</evidence>
<keyword evidence="2" id="KW-0238">DNA-binding</keyword>
<feature type="domain" description="HTH lacI-type" evidence="4">
    <location>
        <begin position="10"/>
        <end position="64"/>
    </location>
</feature>
<dbReference type="Pfam" id="PF13377">
    <property type="entry name" value="Peripla_BP_3"/>
    <property type="match status" value="1"/>
</dbReference>
<gene>
    <name evidence="5" type="ORF">HMPREF1313_0320</name>
</gene>